<evidence type="ECO:0000256" key="4">
    <source>
        <dbReference type="ARBA" id="ARBA00022989"/>
    </source>
</evidence>
<feature type="transmembrane region" description="Helical" evidence="6">
    <location>
        <begin position="142"/>
        <end position="158"/>
    </location>
</feature>
<accession>A0A075LV82</accession>
<evidence type="ECO:0000256" key="6">
    <source>
        <dbReference type="SAM" id="Phobius"/>
    </source>
</evidence>
<dbReference type="PRINTS" id="PR00728">
    <property type="entry name" value="SIGNALPTASE"/>
</dbReference>
<dbReference type="Gene3D" id="2.10.109.10">
    <property type="entry name" value="Umud Fragment, subunit A"/>
    <property type="match status" value="1"/>
</dbReference>
<dbReference type="CDD" id="cd06462">
    <property type="entry name" value="Peptidase_S24_S26"/>
    <property type="match status" value="1"/>
</dbReference>
<feature type="transmembrane region" description="Helical" evidence="6">
    <location>
        <begin position="7"/>
        <end position="26"/>
    </location>
</feature>
<dbReference type="GO" id="GO:0006465">
    <property type="term" value="P:signal peptide processing"/>
    <property type="evidence" value="ECO:0007669"/>
    <property type="project" value="InterPro"/>
</dbReference>
<sequence length="357" mass="39975">MKRLIEYGVLSVVFMLIMGSIVGVLLDRPIFMSYAYSDSMTPTISKGDLFFINPFSRNADVKDIIVFNMYGAWTVHRVVAIVDDGYITKGDNNVATDQQDGKVPPISKEQIAGKVVILGETPLKLPNLGSYLQGRISNNNKMFLAFFLVLLGAVVFSTEKKTSKRKGRKKFIKVKFKTLYILASALLLVMIATSMFVSWQVFSIEYVVTSAGGLREGWYLPGSTFERELTIKNGNFYPMIYHITVETPFISDISDTRFDLGANEEKTIKVIVNTPEETSLYADKVKVNAYMPVLPESIITRLYSISPILPIFAILLETSVFLGLVYIVSGIGEGDILKIRIKRSALWRQVKAEVLGR</sequence>
<reference evidence="9" key="1">
    <citation type="submission" date="2013-06" db="EMBL/GenBank/DDBJ databases">
        <title>Complete Genome Sequence of Hyperthermophilic Palaeococcus pacificus DY20341T, Isolated from a Deep-Sea Hydrothermal Sediments.</title>
        <authorList>
            <person name="Zeng X."/>
            <person name="Shao Z."/>
        </authorList>
    </citation>
    <scope>NUCLEOTIDE SEQUENCE [LARGE SCALE GENOMIC DNA]</scope>
    <source>
        <strain evidence="9">DY20341</strain>
    </source>
</reference>
<keyword evidence="2" id="KW-0378">Hydrolase</keyword>
<feature type="transmembrane region" description="Helical" evidence="6">
    <location>
        <begin position="308"/>
        <end position="332"/>
    </location>
</feature>
<dbReference type="RefSeq" id="WP_048165713.1">
    <property type="nucleotide sequence ID" value="NZ_CP006019.1"/>
</dbReference>
<dbReference type="SUPFAM" id="SSF51306">
    <property type="entry name" value="LexA/Signal peptidase"/>
    <property type="match status" value="1"/>
</dbReference>
<evidence type="ECO:0000256" key="1">
    <source>
        <dbReference type="ARBA" id="ARBA00004370"/>
    </source>
</evidence>
<dbReference type="GeneID" id="24842963"/>
<dbReference type="GO" id="GO:0008233">
    <property type="term" value="F:peptidase activity"/>
    <property type="evidence" value="ECO:0007669"/>
    <property type="project" value="UniProtKB-KW"/>
</dbReference>
<name>A0A075LV82_9EURY</name>
<dbReference type="HOGENOM" id="CLU_037192_0_0_2"/>
<dbReference type="NCBIfam" id="TIGR02228">
    <property type="entry name" value="sigpep_I_arch"/>
    <property type="match status" value="1"/>
</dbReference>
<dbReference type="Pfam" id="PF00717">
    <property type="entry name" value="Peptidase_S24"/>
    <property type="match status" value="1"/>
</dbReference>
<dbReference type="InterPro" id="IPR015927">
    <property type="entry name" value="Peptidase_S24_S26A/B/C"/>
</dbReference>
<keyword evidence="4 6" id="KW-1133">Transmembrane helix</keyword>
<proteinExistence type="predicted"/>
<evidence type="ECO:0000313" key="8">
    <source>
        <dbReference type="EMBL" id="AIF70244.1"/>
    </source>
</evidence>
<dbReference type="PANTHER" id="PTHR10806">
    <property type="entry name" value="SIGNAL PEPTIDASE COMPLEX CATALYTIC SUBUNIT SEC11"/>
    <property type="match status" value="1"/>
</dbReference>
<evidence type="ECO:0000259" key="7">
    <source>
        <dbReference type="Pfam" id="PF00717"/>
    </source>
</evidence>
<feature type="domain" description="Peptidase S24/S26A/S26B/S26C" evidence="7">
    <location>
        <begin position="30"/>
        <end position="116"/>
    </location>
</feature>
<comment type="subcellular location">
    <subcellularLocation>
        <location evidence="1">Membrane</location>
    </subcellularLocation>
</comment>
<dbReference type="eggNOG" id="arCOG01740">
    <property type="taxonomic scope" value="Archaea"/>
</dbReference>
<evidence type="ECO:0000256" key="3">
    <source>
        <dbReference type="ARBA" id="ARBA00022692"/>
    </source>
</evidence>
<dbReference type="OrthoDB" id="50404at2157"/>
<dbReference type="InterPro" id="IPR036286">
    <property type="entry name" value="LexA/Signal_pep-like_sf"/>
</dbReference>
<keyword evidence="2" id="KW-0645">Protease</keyword>
<dbReference type="STRING" id="1343739.PAP_09330"/>
<dbReference type="Proteomes" id="UP000027981">
    <property type="component" value="Chromosome"/>
</dbReference>
<keyword evidence="5 6" id="KW-0472">Membrane</keyword>
<protein>
    <recommendedName>
        <fullName evidence="7">Peptidase S24/S26A/S26B/S26C domain-containing protein</fullName>
    </recommendedName>
</protein>
<keyword evidence="9" id="KW-1185">Reference proteome</keyword>
<dbReference type="GO" id="GO:0016020">
    <property type="term" value="C:membrane"/>
    <property type="evidence" value="ECO:0007669"/>
    <property type="project" value="UniProtKB-SubCell"/>
</dbReference>
<dbReference type="KEGG" id="ppac:PAP_09330"/>
<dbReference type="PANTHER" id="PTHR10806:SF6">
    <property type="entry name" value="SIGNAL PEPTIDASE COMPLEX CATALYTIC SUBUNIT SEC11"/>
    <property type="match status" value="1"/>
</dbReference>
<gene>
    <name evidence="8" type="ORF">PAP_09330</name>
</gene>
<reference evidence="8 9" key="2">
    <citation type="journal article" date="2015" name="Genome Announc.">
        <title>Complete Genome Sequence of Hyperthermophilic Piezophilic Archaeon Palaeococcus pacificus DY20341T, Isolated from Deep-Sea Hydrothermal Sediments.</title>
        <authorList>
            <person name="Zeng X."/>
            <person name="Jebbar M."/>
            <person name="Shao Z."/>
        </authorList>
    </citation>
    <scope>NUCLEOTIDE SEQUENCE [LARGE SCALE GENOMIC DNA]</scope>
    <source>
        <strain evidence="8 9">DY20341</strain>
    </source>
</reference>
<feature type="transmembrane region" description="Helical" evidence="6">
    <location>
        <begin position="179"/>
        <end position="202"/>
    </location>
</feature>
<evidence type="ECO:0000256" key="5">
    <source>
        <dbReference type="ARBA" id="ARBA00023136"/>
    </source>
</evidence>
<organism evidence="8 9">
    <name type="scientific">Palaeococcus pacificus DY20341</name>
    <dbReference type="NCBI Taxonomy" id="1343739"/>
    <lineage>
        <taxon>Archaea</taxon>
        <taxon>Methanobacteriati</taxon>
        <taxon>Methanobacteriota</taxon>
        <taxon>Thermococci</taxon>
        <taxon>Thermococcales</taxon>
        <taxon>Thermococcaceae</taxon>
        <taxon>Palaeococcus</taxon>
    </lineage>
</organism>
<evidence type="ECO:0000256" key="2">
    <source>
        <dbReference type="ARBA" id="ARBA00022670"/>
    </source>
</evidence>
<keyword evidence="3 6" id="KW-0812">Transmembrane</keyword>
<evidence type="ECO:0000313" key="9">
    <source>
        <dbReference type="Proteomes" id="UP000027981"/>
    </source>
</evidence>
<dbReference type="InterPro" id="IPR001733">
    <property type="entry name" value="Peptidase_S26B"/>
</dbReference>
<dbReference type="EMBL" id="CP006019">
    <property type="protein sequence ID" value="AIF70244.1"/>
    <property type="molecule type" value="Genomic_DNA"/>
</dbReference>
<dbReference type="AlphaFoldDB" id="A0A075LV82"/>